<evidence type="ECO:0000259" key="5">
    <source>
        <dbReference type="PROSITE" id="PS00623"/>
    </source>
</evidence>
<accession>A0A6V8HGN6</accession>
<feature type="active site" description="Proton acceptor" evidence="2">
    <location>
        <position position="537"/>
    </location>
</feature>
<organism evidence="7 8">
    <name type="scientific">Talaromyces pinophilus</name>
    <name type="common">Penicillium pinophilum</name>
    <dbReference type="NCBI Taxonomy" id="128442"/>
    <lineage>
        <taxon>Eukaryota</taxon>
        <taxon>Fungi</taxon>
        <taxon>Dikarya</taxon>
        <taxon>Ascomycota</taxon>
        <taxon>Pezizomycotina</taxon>
        <taxon>Eurotiomycetes</taxon>
        <taxon>Eurotiomycetidae</taxon>
        <taxon>Eurotiales</taxon>
        <taxon>Trichocomaceae</taxon>
        <taxon>Talaromyces</taxon>
        <taxon>Talaromyces sect. Talaromyces</taxon>
    </lineage>
</organism>
<keyword evidence="4" id="KW-0285">Flavoprotein</keyword>
<dbReference type="PROSITE" id="PS00624">
    <property type="entry name" value="GMC_OXRED_2"/>
    <property type="match status" value="1"/>
</dbReference>
<dbReference type="Gene3D" id="3.30.560.10">
    <property type="entry name" value="Glucose Oxidase, domain 3"/>
    <property type="match status" value="1"/>
</dbReference>
<feature type="domain" description="Glucose-methanol-choline oxidoreductase N-terminal" evidence="6">
    <location>
        <begin position="265"/>
        <end position="279"/>
    </location>
</feature>
<dbReference type="AlphaFoldDB" id="A0A6V8HGN6"/>
<name>A0A6V8HGN6_TALPI</name>
<dbReference type="SUPFAM" id="SSF51905">
    <property type="entry name" value="FAD/NAD(P)-binding domain"/>
    <property type="match status" value="1"/>
</dbReference>
<dbReference type="InterPro" id="IPR000172">
    <property type="entry name" value="GMC_OxRdtase_N"/>
</dbReference>
<evidence type="ECO:0000256" key="1">
    <source>
        <dbReference type="ARBA" id="ARBA00010790"/>
    </source>
</evidence>
<keyword evidence="3 4" id="KW-0274">FAD</keyword>
<dbReference type="Pfam" id="PF00732">
    <property type="entry name" value="GMC_oxred_N"/>
    <property type="match status" value="1"/>
</dbReference>
<evidence type="ECO:0000313" key="7">
    <source>
        <dbReference type="EMBL" id="GAM40840.1"/>
    </source>
</evidence>
<reference evidence="8" key="1">
    <citation type="journal article" date="2015" name="Genome Announc.">
        <title>Draft genome sequence of Talaromyces cellulolyticus strain Y-94, a source of lignocellulosic biomass-degrading enzymes.</title>
        <authorList>
            <person name="Fujii T."/>
            <person name="Koike H."/>
            <person name="Sawayama S."/>
            <person name="Yano S."/>
            <person name="Inoue H."/>
        </authorList>
    </citation>
    <scope>NUCLEOTIDE SEQUENCE [LARGE SCALE GENOMIC DNA]</scope>
    <source>
        <strain evidence="8">Y-94</strain>
    </source>
</reference>
<gene>
    <name evidence="7" type="ORF">TCE0_041r13503</name>
</gene>
<evidence type="ECO:0000256" key="4">
    <source>
        <dbReference type="RuleBase" id="RU003968"/>
    </source>
</evidence>
<keyword evidence="8" id="KW-1185">Reference proteome</keyword>
<dbReference type="Gene3D" id="3.50.50.60">
    <property type="entry name" value="FAD/NAD(P)-binding domain"/>
    <property type="match status" value="1"/>
</dbReference>
<proteinExistence type="inferred from homology"/>
<feature type="binding site" evidence="3">
    <location>
        <position position="227"/>
    </location>
    <ligand>
        <name>FAD</name>
        <dbReference type="ChEBI" id="CHEBI:57692"/>
    </ligand>
</feature>
<dbReference type="InterPro" id="IPR012132">
    <property type="entry name" value="GMC_OxRdtase"/>
</dbReference>
<evidence type="ECO:0000256" key="2">
    <source>
        <dbReference type="PIRSR" id="PIRSR000137-1"/>
    </source>
</evidence>
<dbReference type="Proteomes" id="UP000053095">
    <property type="component" value="Unassembled WGS sequence"/>
</dbReference>
<dbReference type="GO" id="GO:0050660">
    <property type="term" value="F:flavin adenine dinucleotide binding"/>
    <property type="evidence" value="ECO:0007669"/>
    <property type="project" value="InterPro"/>
</dbReference>
<comment type="similarity">
    <text evidence="1 4">Belongs to the GMC oxidoreductase family.</text>
</comment>
<sequence>MSGPTYDYIIIGGGIAGCTLAGRLYERNDSIKILVIEAGSDVANHPLTQSPLACFGAHFSPLDWAFKTVPQAHLDNRECYNSAARALGGGSAINYGTWTRGSAADYNRWGELVKDKNWSYEGLLPYLRKTETHFNADADTTVHGVDGPIYNVSISQSTPDRKYPLREPLRAAWDRLGVKVIEDANAGTPLGLGELTENWRDGRRQIASEVFGIKQLPGVTVLTETVVQRVLIEDGGEYGRKRAVGVELIDGQVYRANQEVIVSAGAYRTPQVLMLSGIGASDELSKHGIAQTVDVPEVGRNFHDHFAFVQWWKLRHPEKGLSIGTPLWNSPAYGVGLPCDWVATLQAPRDDLIRALGEDGENNIEGHPYLTPDSCHLETLIVYAPAGAAVSQVDVPMDGTYIASAVLGMATTSRGRITLASADATTPPLIDPNYYSTEFDRAVLRAGIRQVTGLFLDTPEGQEIVECQLTHHGFGPLNARSTDEEIDAQVRSGGNTFYHPAGSAAMGKVVDSNLRVYGVENLRVVDASVLPLPITAHYQALTYALAEKAADIISS</sequence>
<dbReference type="PIRSF" id="PIRSF000137">
    <property type="entry name" value="Alcohol_oxidase"/>
    <property type="match status" value="1"/>
</dbReference>
<comment type="cofactor">
    <cofactor evidence="3">
        <name>FAD</name>
        <dbReference type="ChEBI" id="CHEBI:57692"/>
    </cofactor>
</comment>
<dbReference type="InterPro" id="IPR036188">
    <property type="entry name" value="FAD/NAD-bd_sf"/>
</dbReference>
<feature type="active site" description="Proton donor" evidence="2">
    <location>
        <position position="499"/>
    </location>
</feature>
<evidence type="ECO:0000313" key="8">
    <source>
        <dbReference type="Proteomes" id="UP000053095"/>
    </source>
</evidence>
<evidence type="ECO:0000259" key="6">
    <source>
        <dbReference type="PROSITE" id="PS00624"/>
    </source>
</evidence>
<dbReference type="SUPFAM" id="SSF54373">
    <property type="entry name" value="FAD-linked reductases, C-terminal domain"/>
    <property type="match status" value="1"/>
</dbReference>
<dbReference type="EMBL" id="DF933837">
    <property type="protein sequence ID" value="GAM40840.1"/>
    <property type="molecule type" value="Genomic_DNA"/>
</dbReference>
<evidence type="ECO:0000256" key="3">
    <source>
        <dbReference type="PIRSR" id="PIRSR000137-2"/>
    </source>
</evidence>
<dbReference type="PANTHER" id="PTHR11552:SF123">
    <property type="entry name" value="GMC OXIDOREDUCTASE (AFU_ORTHOLOGUE AFUA_2G01770)-RELATED"/>
    <property type="match status" value="1"/>
</dbReference>
<dbReference type="GO" id="GO:0016614">
    <property type="term" value="F:oxidoreductase activity, acting on CH-OH group of donors"/>
    <property type="evidence" value="ECO:0007669"/>
    <property type="project" value="InterPro"/>
</dbReference>
<feature type="domain" description="Glucose-methanol-choline oxidoreductase N-terminal" evidence="5">
    <location>
        <begin position="84"/>
        <end position="107"/>
    </location>
</feature>
<comment type="caution">
    <text evidence="7">The sequence shown here is derived from an EMBL/GenBank/DDBJ whole genome shotgun (WGS) entry which is preliminary data.</text>
</comment>
<dbReference type="Pfam" id="PF05199">
    <property type="entry name" value="GMC_oxred_C"/>
    <property type="match status" value="1"/>
</dbReference>
<dbReference type="PROSITE" id="PS00623">
    <property type="entry name" value="GMC_OXRED_1"/>
    <property type="match status" value="1"/>
</dbReference>
<dbReference type="InterPro" id="IPR007867">
    <property type="entry name" value="GMC_OxRtase_C"/>
</dbReference>
<dbReference type="PANTHER" id="PTHR11552">
    <property type="entry name" value="GLUCOSE-METHANOL-CHOLINE GMC OXIDOREDUCTASE"/>
    <property type="match status" value="1"/>
</dbReference>
<protein>
    <recommendedName>
        <fullName evidence="5 6">Glucose-methanol-choline oxidoreductase N-terminal domain-containing protein</fullName>
    </recommendedName>
</protein>